<dbReference type="FunFam" id="3.30.420.40:FF:000028">
    <property type="entry name" value="heat shock 70 kDa protein-like"/>
    <property type="match status" value="1"/>
</dbReference>
<sequence length="37" mass="4052">MREIAEAYLGKKVTHAVVTVPAYFNDAQRQATKDAGT</sequence>
<feature type="non-terminal residue" evidence="4">
    <location>
        <position position="1"/>
    </location>
</feature>
<evidence type="ECO:0000313" key="4">
    <source>
        <dbReference type="EMBL" id="CAF4536467.1"/>
    </source>
</evidence>
<name>A0A8S2Y5M5_9BILA</name>
<reference evidence="4" key="1">
    <citation type="submission" date="2021-02" db="EMBL/GenBank/DDBJ databases">
        <authorList>
            <person name="Nowell W R."/>
        </authorList>
    </citation>
    <scope>NUCLEOTIDE SEQUENCE</scope>
</reference>
<dbReference type="SUPFAM" id="SSF53067">
    <property type="entry name" value="Actin-like ATPase domain"/>
    <property type="match status" value="1"/>
</dbReference>
<evidence type="ECO:0000256" key="2">
    <source>
        <dbReference type="ARBA" id="ARBA00022741"/>
    </source>
</evidence>
<comment type="similarity">
    <text evidence="1">Belongs to the heat shock protein 70 family.</text>
</comment>
<dbReference type="Gene3D" id="3.30.420.40">
    <property type="match status" value="1"/>
</dbReference>
<dbReference type="EMBL" id="CAJOBJ010089685">
    <property type="protein sequence ID" value="CAF4536467.1"/>
    <property type="molecule type" value="Genomic_DNA"/>
</dbReference>
<dbReference type="Pfam" id="PF00012">
    <property type="entry name" value="HSP70"/>
    <property type="match status" value="1"/>
</dbReference>
<dbReference type="GO" id="GO:0005524">
    <property type="term" value="F:ATP binding"/>
    <property type="evidence" value="ECO:0007669"/>
    <property type="project" value="UniProtKB-KW"/>
</dbReference>
<evidence type="ECO:0000256" key="1">
    <source>
        <dbReference type="ARBA" id="ARBA00007381"/>
    </source>
</evidence>
<evidence type="ECO:0000313" key="5">
    <source>
        <dbReference type="Proteomes" id="UP000681720"/>
    </source>
</evidence>
<gene>
    <name evidence="4" type="ORF">GIL414_LOCUS36235</name>
</gene>
<dbReference type="Proteomes" id="UP000681720">
    <property type="component" value="Unassembled WGS sequence"/>
</dbReference>
<dbReference type="InterPro" id="IPR013126">
    <property type="entry name" value="Hsp_70_fam"/>
</dbReference>
<dbReference type="InterPro" id="IPR043129">
    <property type="entry name" value="ATPase_NBD"/>
</dbReference>
<dbReference type="AlphaFoldDB" id="A0A8S2Y5M5"/>
<evidence type="ECO:0008006" key="6">
    <source>
        <dbReference type="Google" id="ProtNLM"/>
    </source>
</evidence>
<comment type="caution">
    <text evidence="4">The sequence shown here is derived from an EMBL/GenBank/DDBJ whole genome shotgun (WGS) entry which is preliminary data.</text>
</comment>
<organism evidence="4 5">
    <name type="scientific">Rotaria magnacalcarata</name>
    <dbReference type="NCBI Taxonomy" id="392030"/>
    <lineage>
        <taxon>Eukaryota</taxon>
        <taxon>Metazoa</taxon>
        <taxon>Spiralia</taxon>
        <taxon>Gnathifera</taxon>
        <taxon>Rotifera</taxon>
        <taxon>Eurotatoria</taxon>
        <taxon>Bdelloidea</taxon>
        <taxon>Philodinida</taxon>
        <taxon>Philodinidae</taxon>
        <taxon>Rotaria</taxon>
    </lineage>
</organism>
<evidence type="ECO:0000256" key="3">
    <source>
        <dbReference type="ARBA" id="ARBA00022840"/>
    </source>
</evidence>
<keyword evidence="3" id="KW-0067">ATP-binding</keyword>
<dbReference type="PANTHER" id="PTHR19375">
    <property type="entry name" value="HEAT SHOCK PROTEIN 70KDA"/>
    <property type="match status" value="1"/>
</dbReference>
<proteinExistence type="inferred from homology"/>
<accession>A0A8S2Y5M5</accession>
<protein>
    <recommendedName>
        <fullName evidence="6">Heat shock protein 70</fullName>
    </recommendedName>
</protein>
<dbReference type="GO" id="GO:0140662">
    <property type="term" value="F:ATP-dependent protein folding chaperone"/>
    <property type="evidence" value="ECO:0007669"/>
    <property type="project" value="InterPro"/>
</dbReference>
<keyword evidence="2" id="KW-0547">Nucleotide-binding</keyword>